<dbReference type="Proteomes" id="UP000633509">
    <property type="component" value="Unassembled WGS sequence"/>
</dbReference>
<proteinExistence type="inferred from homology"/>
<comment type="caution">
    <text evidence="6">Lacks conserved residue(s) required for the propagation of feature annotation.</text>
</comment>
<dbReference type="SUPFAM" id="SSF111331">
    <property type="entry name" value="NAD kinase/diacylglycerol kinase-like"/>
    <property type="match status" value="1"/>
</dbReference>
<dbReference type="GO" id="GO:0016301">
    <property type="term" value="F:kinase activity"/>
    <property type="evidence" value="ECO:0007669"/>
    <property type="project" value="UniProtKB-KW"/>
</dbReference>
<feature type="active site" description="Proton acceptor" evidence="6">
    <location>
        <position position="260"/>
    </location>
</feature>
<feature type="binding site" evidence="6">
    <location>
        <position position="353"/>
    </location>
    <ligand>
        <name>NAD(+)</name>
        <dbReference type="ChEBI" id="CHEBI:57540"/>
    </ligand>
</feature>
<feature type="transmembrane region" description="Helical" evidence="8">
    <location>
        <begin position="53"/>
        <end position="75"/>
    </location>
</feature>
<keyword evidence="8" id="KW-1133">Transmembrane helix</keyword>
<dbReference type="InterPro" id="IPR017437">
    <property type="entry name" value="ATP-NAD_kinase_PpnK-typ_C"/>
</dbReference>
<dbReference type="EMBL" id="JADBEK010000001">
    <property type="protein sequence ID" value="MBE1583232.1"/>
    <property type="molecule type" value="Genomic_DNA"/>
</dbReference>
<dbReference type="SUPFAM" id="SSF103473">
    <property type="entry name" value="MFS general substrate transporter"/>
    <property type="match status" value="1"/>
</dbReference>
<evidence type="ECO:0000256" key="6">
    <source>
        <dbReference type="HAMAP-Rule" id="MF_00361"/>
    </source>
</evidence>
<dbReference type="HAMAP" id="MF_00361">
    <property type="entry name" value="NAD_kinase"/>
    <property type="match status" value="1"/>
</dbReference>
<keyword evidence="8" id="KW-0812">Transmembrane</keyword>
<evidence type="ECO:0000256" key="5">
    <source>
        <dbReference type="ARBA" id="ARBA00047925"/>
    </source>
</evidence>
<evidence type="ECO:0000256" key="1">
    <source>
        <dbReference type="ARBA" id="ARBA00022679"/>
    </source>
</evidence>
<accession>A0ABR9LRH6</accession>
<evidence type="ECO:0000256" key="2">
    <source>
        <dbReference type="ARBA" id="ARBA00022777"/>
    </source>
</evidence>
<keyword evidence="8" id="KW-0472">Membrane</keyword>
<keyword evidence="2 6" id="KW-0418">Kinase</keyword>
<evidence type="ECO:0000256" key="8">
    <source>
        <dbReference type="SAM" id="Phobius"/>
    </source>
</evidence>
<keyword evidence="1 6" id="KW-0808">Transferase</keyword>
<evidence type="ECO:0000256" key="4">
    <source>
        <dbReference type="ARBA" id="ARBA00023027"/>
    </source>
</evidence>
<dbReference type="PANTHER" id="PTHR20275:SF0">
    <property type="entry name" value="NAD KINASE"/>
    <property type="match status" value="1"/>
</dbReference>
<feature type="binding site" evidence="6">
    <location>
        <begin position="260"/>
        <end position="261"/>
    </location>
    <ligand>
        <name>NAD(+)</name>
        <dbReference type="ChEBI" id="CHEBI:57540"/>
    </ligand>
</feature>
<dbReference type="Pfam" id="PF20143">
    <property type="entry name" value="NAD_kinase_C"/>
    <property type="match status" value="1"/>
</dbReference>
<keyword evidence="6" id="KW-0067">ATP-binding</keyword>
<protein>
    <recommendedName>
        <fullName evidence="6">NAD kinase</fullName>
        <ecNumber evidence="6">2.7.1.23</ecNumber>
    </recommendedName>
    <alternativeName>
        <fullName evidence="6">ATP-dependent NAD kinase</fullName>
    </alternativeName>
</protein>
<comment type="catalytic activity">
    <reaction evidence="5 6">
        <text>NAD(+) + ATP = ADP + NADP(+) + H(+)</text>
        <dbReference type="Rhea" id="RHEA:18629"/>
        <dbReference type="ChEBI" id="CHEBI:15378"/>
        <dbReference type="ChEBI" id="CHEBI:30616"/>
        <dbReference type="ChEBI" id="CHEBI:57540"/>
        <dbReference type="ChEBI" id="CHEBI:58349"/>
        <dbReference type="ChEBI" id="CHEBI:456216"/>
        <dbReference type="EC" id="2.7.1.23"/>
    </reaction>
</comment>
<evidence type="ECO:0000313" key="9">
    <source>
        <dbReference type="EMBL" id="MBE1583232.1"/>
    </source>
</evidence>
<keyword evidence="3 6" id="KW-0521">NADP</keyword>
<evidence type="ECO:0000313" key="10">
    <source>
        <dbReference type="Proteomes" id="UP000633509"/>
    </source>
</evidence>
<feature type="region of interest" description="Disordered" evidence="7">
    <location>
        <begin position="120"/>
        <end position="187"/>
    </location>
</feature>
<dbReference type="InterPro" id="IPR016064">
    <property type="entry name" value="NAD/diacylglycerol_kinase_sf"/>
</dbReference>
<organism evidence="9 10">
    <name type="scientific">Nonomuraea angiospora</name>
    <dbReference type="NCBI Taxonomy" id="46172"/>
    <lineage>
        <taxon>Bacteria</taxon>
        <taxon>Bacillati</taxon>
        <taxon>Actinomycetota</taxon>
        <taxon>Actinomycetes</taxon>
        <taxon>Streptosporangiales</taxon>
        <taxon>Streptosporangiaceae</taxon>
        <taxon>Nonomuraea</taxon>
    </lineage>
</organism>
<comment type="cofactor">
    <cofactor evidence="6">
        <name>a divalent metal cation</name>
        <dbReference type="ChEBI" id="CHEBI:60240"/>
    </cofactor>
</comment>
<sequence>MFLLPGVFAFVALGLLIAFLPDRPADRFTGNAFKLTFGFHVITDRLGYSPTQAVSLVFTATLVFTCGSLVTATIGGWLSDRLGRRKIFVLVASLILGMGTGAYMAVDIALVVRVLHQPRQRGQGPGRLPDRQPAAPVAGPADRPALPHHRRRRRQLPGRLHGRPGVRRARRPDGDAHQKGPLTSALGRGHHVKHFTLGLVVHPDRPVLDSVRLIVRHARRIGAAVVARPCDAGQVGPEVEIVTPEEFVERVDGVISLGGDGTMLGAMRMVVGRQVPVLGVNHGHLGFLIEVTPSELEPALDRLAEGHYTLEPHSCLEADDHTAFNDIVVTAAEPLASLTLDLEVNGLRHGYYRGDAVIVCTATGSTAYNHAAGGPIISPSTEAVALTPVAPMSGISRSVILGKDDHILLRNPSDDMTLLFSVDGTPARPLRPGAELPVRLRTDAVDVVRFDADMHAQRKRVKLSLLDLPLRPDQLVELIPQPLREQAERLRQTMTR</sequence>
<name>A0ABR9LRH6_9ACTN</name>
<dbReference type="InterPro" id="IPR017438">
    <property type="entry name" value="ATP-NAD_kinase_N"/>
</dbReference>
<keyword evidence="4 6" id="KW-0520">NAD</keyword>
<dbReference type="PANTHER" id="PTHR20275">
    <property type="entry name" value="NAD KINASE"/>
    <property type="match status" value="1"/>
</dbReference>
<comment type="caution">
    <text evidence="9">The sequence shown here is derived from an EMBL/GenBank/DDBJ whole genome shotgun (WGS) entry which is preliminary data.</text>
</comment>
<dbReference type="Gene3D" id="1.20.1250.20">
    <property type="entry name" value="MFS general substrate transporter like domains"/>
    <property type="match status" value="1"/>
</dbReference>
<feature type="binding site" evidence="6">
    <location>
        <begin position="325"/>
        <end position="326"/>
    </location>
    <ligand>
        <name>NAD(+)</name>
        <dbReference type="ChEBI" id="CHEBI:57540"/>
    </ligand>
</feature>
<feature type="binding site" evidence="6">
    <location>
        <position position="390"/>
    </location>
    <ligand>
        <name>NAD(+)</name>
        <dbReference type="ChEBI" id="CHEBI:57540"/>
    </ligand>
</feature>
<comment type="function">
    <text evidence="6">Involved in the regulation of the intracellular balance of NAD and NADP, and is a key enzyme in the biosynthesis of NADP. Catalyzes specifically the phosphorylation on 2'-hydroxyl of the adenosine moiety of NAD to yield NADP.</text>
</comment>
<dbReference type="Gene3D" id="3.40.50.10330">
    <property type="entry name" value="Probable inorganic polyphosphate/atp-NAD kinase, domain 1"/>
    <property type="match status" value="1"/>
</dbReference>
<feature type="transmembrane region" description="Helical" evidence="8">
    <location>
        <begin position="87"/>
        <end position="112"/>
    </location>
</feature>
<comment type="similarity">
    <text evidence="6">Belongs to the NAD kinase family.</text>
</comment>
<reference evidence="9 10" key="1">
    <citation type="submission" date="2020-10" db="EMBL/GenBank/DDBJ databases">
        <title>Sequencing the genomes of 1000 actinobacteria strains.</title>
        <authorList>
            <person name="Klenk H.-P."/>
        </authorList>
    </citation>
    <scope>NUCLEOTIDE SEQUENCE [LARGE SCALE GENOMIC DNA]</scope>
    <source>
        <strain evidence="9 10">DSM 43173</strain>
    </source>
</reference>
<evidence type="ECO:0000256" key="7">
    <source>
        <dbReference type="SAM" id="MobiDB-lite"/>
    </source>
</evidence>
<comment type="subcellular location">
    <subcellularLocation>
        <location evidence="6">Cytoplasm</location>
    </subcellularLocation>
</comment>
<dbReference type="RefSeq" id="WP_225963304.1">
    <property type="nucleotide sequence ID" value="NZ_JADBEK010000001.1"/>
</dbReference>
<gene>
    <name evidence="6" type="primary">nadK</name>
    <name evidence="9" type="ORF">H4W80_001490</name>
</gene>
<keyword evidence="6" id="KW-0547">Nucleotide-binding</keyword>
<dbReference type="InterPro" id="IPR036259">
    <property type="entry name" value="MFS_trans_sf"/>
</dbReference>
<keyword evidence="6" id="KW-0963">Cytoplasm</keyword>
<dbReference type="InterPro" id="IPR002504">
    <property type="entry name" value="NADK"/>
</dbReference>
<evidence type="ECO:0000256" key="3">
    <source>
        <dbReference type="ARBA" id="ARBA00022857"/>
    </source>
</evidence>
<dbReference type="EC" id="2.7.1.23" evidence="6"/>
<keyword evidence="10" id="KW-1185">Reference proteome</keyword>
<dbReference type="Gene3D" id="2.60.200.30">
    <property type="entry name" value="Probable inorganic polyphosphate/atp-NAD kinase, domain 2"/>
    <property type="match status" value="1"/>
</dbReference>
<dbReference type="Pfam" id="PF01513">
    <property type="entry name" value="NAD_kinase"/>
    <property type="match status" value="1"/>
</dbReference>
<feature type="binding site" evidence="6">
    <location>
        <position position="355"/>
    </location>
    <ligand>
        <name>NAD(+)</name>
        <dbReference type="ChEBI" id="CHEBI:57540"/>
    </ligand>
</feature>
<feature type="compositionally biased region" description="Basic residues" evidence="7">
    <location>
        <begin position="146"/>
        <end position="170"/>
    </location>
</feature>